<dbReference type="AlphaFoldDB" id="A0A9W9DI87"/>
<sequence length="345" mass="37815">MPFREFARLKLVASVTSEGCTMMKFEPSPAPLVEDGFSPNVLFHFESSLCNGINTLTVYVSPVVSTSTSRNQDRTDEPLTSLPGSDFQETLGSSFGQWAGELSNLNPLFGQLQTSPLAQGTPGPDVSLAPPPSQSISHPRTNQCYRPALSDYGDSVDAVANNFQYWPDPTIFAMSFPKHRTSSTSSASFPITPSGTNSPASNFAGSSMDDLASVSSPEAVYECSPHHLSEVSRQAASSSTLAPRHRPHSRSRRSSSHPDHLSRREVPTKSSFPCTFDPCPEVFSRKHDRMRHEVAQHGLKCQWVCDRCRKFFASEKTLAKHKCSVNSDIRWTTSTGQDGDSFMSI</sequence>
<evidence type="ECO:0000313" key="3">
    <source>
        <dbReference type="EMBL" id="KAJ4471845.1"/>
    </source>
</evidence>
<feature type="domain" description="C2H2-type" evidence="2">
    <location>
        <begin position="274"/>
        <end position="297"/>
    </location>
</feature>
<reference evidence="3" key="2">
    <citation type="journal article" date="2023" name="Proc. Natl. Acad. Sci. U.S.A.">
        <title>A global phylogenomic analysis of the shiitake genus Lentinula.</title>
        <authorList>
            <person name="Sierra-Patev S."/>
            <person name="Min B."/>
            <person name="Naranjo-Ortiz M."/>
            <person name="Looney B."/>
            <person name="Konkel Z."/>
            <person name="Slot J.C."/>
            <person name="Sakamoto Y."/>
            <person name="Steenwyk J.L."/>
            <person name="Rokas A."/>
            <person name="Carro J."/>
            <person name="Camarero S."/>
            <person name="Ferreira P."/>
            <person name="Molpeceres G."/>
            <person name="Ruiz-Duenas F.J."/>
            <person name="Serrano A."/>
            <person name="Henrissat B."/>
            <person name="Drula E."/>
            <person name="Hughes K.W."/>
            <person name="Mata J.L."/>
            <person name="Ishikawa N.K."/>
            <person name="Vargas-Isla R."/>
            <person name="Ushijima S."/>
            <person name="Smith C.A."/>
            <person name="Donoghue J."/>
            <person name="Ahrendt S."/>
            <person name="Andreopoulos W."/>
            <person name="He G."/>
            <person name="LaButti K."/>
            <person name="Lipzen A."/>
            <person name="Ng V."/>
            <person name="Riley R."/>
            <person name="Sandor L."/>
            <person name="Barry K."/>
            <person name="Martinez A.T."/>
            <person name="Xiao Y."/>
            <person name="Gibbons J.G."/>
            <person name="Terashima K."/>
            <person name="Grigoriev I.V."/>
            <person name="Hibbett D."/>
        </authorList>
    </citation>
    <scope>NUCLEOTIDE SEQUENCE</scope>
    <source>
        <strain evidence="3">Sp2 HRB7682 ss15</strain>
    </source>
</reference>
<name>A0A9W9DI87_9AGAR</name>
<accession>A0A9W9DI87</accession>
<feature type="region of interest" description="Disordered" evidence="1">
    <location>
        <begin position="232"/>
        <end position="269"/>
    </location>
</feature>
<dbReference type="PROSITE" id="PS00028">
    <property type="entry name" value="ZINC_FINGER_C2H2_1"/>
    <property type="match status" value="1"/>
</dbReference>
<gene>
    <name evidence="3" type="ORF">C8J55DRAFT_563507</name>
</gene>
<organism evidence="3 4">
    <name type="scientific">Lentinula lateritia</name>
    <dbReference type="NCBI Taxonomy" id="40482"/>
    <lineage>
        <taxon>Eukaryota</taxon>
        <taxon>Fungi</taxon>
        <taxon>Dikarya</taxon>
        <taxon>Basidiomycota</taxon>
        <taxon>Agaricomycotina</taxon>
        <taxon>Agaricomycetes</taxon>
        <taxon>Agaricomycetidae</taxon>
        <taxon>Agaricales</taxon>
        <taxon>Marasmiineae</taxon>
        <taxon>Omphalotaceae</taxon>
        <taxon>Lentinula</taxon>
    </lineage>
</organism>
<reference evidence="3" key="1">
    <citation type="submission" date="2022-08" db="EMBL/GenBank/DDBJ databases">
        <authorList>
            <consortium name="DOE Joint Genome Institute"/>
            <person name="Min B."/>
            <person name="Riley R."/>
            <person name="Sierra-Patev S."/>
            <person name="Naranjo-Ortiz M."/>
            <person name="Looney B."/>
            <person name="Konkel Z."/>
            <person name="Slot J.C."/>
            <person name="Sakamoto Y."/>
            <person name="Steenwyk J.L."/>
            <person name="Rokas A."/>
            <person name="Carro J."/>
            <person name="Camarero S."/>
            <person name="Ferreira P."/>
            <person name="Molpeceres G."/>
            <person name="Ruiz-Duenas F.J."/>
            <person name="Serrano A."/>
            <person name="Henrissat B."/>
            <person name="Drula E."/>
            <person name="Hughes K.W."/>
            <person name="Mata J.L."/>
            <person name="Ishikawa N.K."/>
            <person name="Vargas-Isla R."/>
            <person name="Ushijima S."/>
            <person name="Smith C.A."/>
            <person name="Ahrendt S."/>
            <person name="Andreopoulos W."/>
            <person name="He G."/>
            <person name="Labutti K."/>
            <person name="Lipzen A."/>
            <person name="Ng V."/>
            <person name="Sandor L."/>
            <person name="Barry K."/>
            <person name="Martinez A.T."/>
            <person name="Xiao Y."/>
            <person name="Gibbons J.G."/>
            <person name="Terashima K."/>
            <person name="Hibbett D.S."/>
            <person name="Grigoriev I.V."/>
        </authorList>
    </citation>
    <scope>NUCLEOTIDE SEQUENCE</scope>
    <source>
        <strain evidence="3">Sp2 HRB7682 ss15</strain>
    </source>
</reference>
<dbReference type="EMBL" id="JANVFS010000028">
    <property type="protein sequence ID" value="KAJ4471845.1"/>
    <property type="molecule type" value="Genomic_DNA"/>
</dbReference>
<feature type="compositionally biased region" description="Basic and acidic residues" evidence="1">
    <location>
        <begin position="256"/>
        <end position="267"/>
    </location>
</feature>
<evidence type="ECO:0000313" key="4">
    <source>
        <dbReference type="Proteomes" id="UP001150238"/>
    </source>
</evidence>
<comment type="caution">
    <text evidence="3">The sequence shown here is derived from an EMBL/GenBank/DDBJ whole genome shotgun (WGS) entry which is preliminary data.</text>
</comment>
<evidence type="ECO:0000259" key="2">
    <source>
        <dbReference type="PROSITE" id="PS00028"/>
    </source>
</evidence>
<proteinExistence type="predicted"/>
<feature type="compositionally biased region" description="Polar residues" evidence="1">
    <location>
        <begin position="232"/>
        <end position="241"/>
    </location>
</feature>
<feature type="compositionally biased region" description="Basic residues" evidence="1">
    <location>
        <begin position="243"/>
        <end position="255"/>
    </location>
</feature>
<feature type="region of interest" description="Disordered" evidence="1">
    <location>
        <begin position="113"/>
        <end position="142"/>
    </location>
</feature>
<feature type="region of interest" description="Disordered" evidence="1">
    <location>
        <begin position="65"/>
        <end position="84"/>
    </location>
</feature>
<protein>
    <recommendedName>
        <fullName evidence="2">C2H2-type domain-containing protein</fullName>
    </recommendedName>
</protein>
<dbReference type="Proteomes" id="UP001150238">
    <property type="component" value="Unassembled WGS sequence"/>
</dbReference>
<evidence type="ECO:0000256" key="1">
    <source>
        <dbReference type="SAM" id="MobiDB-lite"/>
    </source>
</evidence>
<dbReference type="InterPro" id="IPR013087">
    <property type="entry name" value="Znf_C2H2_type"/>
</dbReference>